<dbReference type="Pfam" id="PF12947">
    <property type="entry name" value="EGF_3"/>
    <property type="match status" value="1"/>
</dbReference>
<dbReference type="PROSITE" id="PS01187">
    <property type="entry name" value="EGF_CA"/>
    <property type="match status" value="1"/>
</dbReference>
<accession>A0A7D9I356</accession>
<dbReference type="FunFam" id="2.10.25.10:FF:000005">
    <property type="entry name" value="Fibrillin 2"/>
    <property type="match status" value="1"/>
</dbReference>
<protein>
    <submittedName>
        <fullName evidence="7">Fibrillin-2-like isoform X48</fullName>
    </submittedName>
</protein>
<dbReference type="InterPro" id="IPR001881">
    <property type="entry name" value="EGF-like_Ca-bd_dom"/>
</dbReference>
<dbReference type="PROSITE" id="PS00010">
    <property type="entry name" value="ASX_HYDROXYL"/>
    <property type="match status" value="3"/>
</dbReference>
<evidence type="ECO:0000256" key="5">
    <source>
        <dbReference type="ARBA" id="ARBA00023180"/>
    </source>
</evidence>
<name>A0A7D9I356_PARCT</name>
<dbReference type="InterPro" id="IPR052235">
    <property type="entry name" value="Nephronectin_domain"/>
</dbReference>
<evidence type="ECO:0000256" key="3">
    <source>
        <dbReference type="ARBA" id="ARBA00022737"/>
    </source>
</evidence>
<dbReference type="PANTHER" id="PTHR24050">
    <property type="entry name" value="PA14 DOMAIN-CONTAINING PROTEIN"/>
    <property type="match status" value="1"/>
</dbReference>
<keyword evidence="5" id="KW-0325">Glycoprotein</keyword>
<evidence type="ECO:0000256" key="1">
    <source>
        <dbReference type="ARBA" id="ARBA00022536"/>
    </source>
</evidence>
<dbReference type="InterPro" id="IPR000742">
    <property type="entry name" value="EGF"/>
</dbReference>
<reference evidence="7" key="1">
    <citation type="submission" date="2020-04" db="EMBL/GenBank/DDBJ databases">
        <authorList>
            <person name="Alioto T."/>
            <person name="Alioto T."/>
            <person name="Gomez Garrido J."/>
        </authorList>
    </citation>
    <scope>NUCLEOTIDE SEQUENCE</scope>
    <source>
        <strain evidence="7">A484AB</strain>
    </source>
</reference>
<dbReference type="PANTHER" id="PTHR24050:SF28">
    <property type="entry name" value="UROMODULIN-LIKE"/>
    <property type="match status" value="1"/>
</dbReference>
<dbReference type="EMBL" id="CACRXK020002866">
    <property type="protein sequence ID" value="CAB3996420.1"/>
    <property type="molecule type" value="Genomic_DNA"/>
</dbReference>
<dbReference type="InterPro" id="IPR018097">
    <property type="entry name" value="EGF_Ca-bd_CS"/>
</dbReference>
<dbReference type="Proteomes" id="UP001152795">
    <property type="component" value="Unassembled WGS sequence"/>
</dbReference>
<dbReference type="AlphaFoldDB" id="A0A7D9I356"/>
<gene>
    <name evidence="7" type="ORF">PACLA_8A008005</name>
</gene>
<keyword evidence="2" id="KW-0732">Signal</keyword>
<feature type="disulfide bond" evidence="6">
    <location>
        <begin position="71"/>
        <end position="80"/>
    </location>
</feature>
<comment type="caution">
    <text evidence="6">Lacks conserved residue(s) required for the propagation of feature annotation.</text>
</comment>
<dbReference type="InterPro" id="IPR024731">
    <property type="entry name" value="NELL2-like_EGF"/>
</dbReference>
<evidence type="ECO:0000313" key="7">
    <source>
        <dbReference type="EMBL" id="CAB3996420.1"/>
    </source>
</evidence>
<dbReference type="SMART" id="SM00179">
    <property type="entry name" value="EGF_CA"/>
    <property type="match status" value="3"/>
</dbReference>
<evidence type="ECO:0000313" key="8">
    <source>
        <dbReference type="Proteomes" id="UP001152795"/>
    </source>
</evidence>
<dbReference type="InterPro" id="IPR009030">
    <property type="entry name" value="Growth_fac_rcpt_cys_sf"/>
</dbReference>
<evidence type="ECO:0000256" key="2">
    <source>
        <dbReference type="ARBA" id="ARBA00022729"/>
    </source>
</evidence>
<dbReference type="FunFam" id="2.10.25.10:FF:000038">
    <property type="entry name" value="Fibrillin 2"/>
    <property type="match status" value="1"/>
</dbReference>
<dbReference type="SMART" id="SM00181">
    <property type="entry name" value="EGF"/>
    <property type="match status" value="3"/>
</dbReference>
<dbReference type="PROSITE" id="PS01186">
    <property type="entry name" value="EGF_2"/>
    <property type="match status" value="2"/>
</dbReference>
<dbReference type="Gene3D" id="2.10.25.10">
    <property type="entry name" value="Laminin"/>
    <property type="match status" value="3"/>
</dbReference>
<keyword evidence="1 6" id="KW-0245">EGF-like domain</keyword>
<dbReference type="SUPFAM" id="SSF57184">
    <property type="entry name" value="Growth factor receptor domain"/>
    <property type="match status" value="1"/>
</dbReference>
<keyword evidence="8" id="KW-1185">Reference proteome</keyword>
<keyword evidence="4 6" id="KW-1015">Disulfide bond</keyword>
<evidence type="ECO:0000256" key="6">
    <source>
        <dbReference type="PROSITE-ProRule" id="PRU00076"/>
    </source>
</evidence>
<sequence length="128" mass="13658">MTLNDTNECDDPSTCIGGTCTNTIGNFRCTCAEGYNKQGNACKDIDECMQPNICPANANCNNFPGLYNCVCHPGYGGAACNDINECLENTDNCHDNATCSNNEGSFDCQCIQGYTGDGTNCECNESLQ</sequence>
<dbReference type="PROSITE" id="PS50026">
    <property type="entry name" value="EGF_3"/>
    <property type="match status" value="3"/>
</dbReference>
<comment type="caution">
    <text evidence="7">The sequence shown here is derived from an EMBL/GenBank/DDBJ whole genome shotgun (WGS) entry which is preliminary data.</text>
</comment>
<dbReference type="GO" id="GO:0005509">
    <property type="term" value="F:calcium ion binding"/>
    <property type="evidence" value="ECO:0007669"/>
    <property type="project" value="InterPro"/>
</dbReference>
<dbReference type="Pfam" id="PF07645">
    <property type="entry name" value="EGF_CA"/>
    <property type="match status" value="2"/>
</dbReference>
<dbReference type="OrthoDB" id="5985519at2759"/>
<keyword evidence="3" id="KW-0677">Repeat</keyword>
<evidence type="ECO:0000256" key="4">
    <source>
        <dbReference type="ARBA" id="ARBA00023157"/>
    </source>
</evidence>
<dbReference type="PROSITE" id="PS00022">
    <property type="entry name" value="EGF_1"/>
    <property type="match status" value="1"/>
</dbReference>
<organism evidence="7 8">
    <name type="scientific">Paramuricea clavata</name>
    <name type="common">Red gorgonian</name>
    <name type="synonym">Violescent sea-whip</name>
    <dbReference type="NCBI Taxonomy" id="317549"/>
    <lineage>
        <taxon>Eukaryota</taxon>
        <taxon>Metazoa</taxon>
        <taxon>Cnidaria</taxon>
        <taxon>Anthozoa</taxon>
        <taxon>Octocorallia</taxon>
        <taxon>Malacalcyonacea</taxon>
        <taxon>Plexauridae</taxon>
        <taxon>Paramuricea</taxon>
    </lineage>
</organism>
<dbReference type="InterPro" id="IPR049883">
    <property type="entry name" value="NOTCH1_EGF-like"/>
</dbReference>
<dbReference type="CDD" id="cd00054">
    <property type="entry name" value="EGF_CA"/>
    <property type="match status" value="3"/>
</dbReference>
<proteinExistence type="predicted"/>
<dbReference type="InterPro" id="IPR000152">
    <property type="entry name" value="EGF-type_Asp/Asn_hydroxyl_site"/>
</dbReference>